<accession>A0A1I8A4T9</accession>
<reference evidence="3" key="1">
    <citation type="submission" date="2016-11" db="UniProtKB">
        <authorList>
            <consortium name="WormBaseParasite"/>
        </authorList>
    </citation>
    <scope>IDENTIFICATION</scope>
</reference>
<feature type="transmembrane region" description="Helical" evidence="1">
    <location>
        <begin position="61"/>
        <end position="81"/>
    </location>
</feature>
<organism evidence="2 3">
    <name type="scientific">Steinernema glaseri</name>
    <dbReference type="NCBI Taxonomy" id="37863"/>
    <lineage>
        <taxon>Eukaryota</taxon>
        <taxon>Metazoa</taxon>
        <taxon>Ecdysozoa</taxon>
        <taxon>Nematoda</taxon>
        <taxon>Chromadorea</taxon>
        <taxon>Rhabditida</taxon>
        <taxon>Tylenchina</taxon>
        <taxon>Panagrolaimomorpha</taxon>
        <taxon>Strongyloidoidea</taxon>
        <taxon>Steinernematidae</taxon>
        <taxon>Steinernema</taxon>
    </lineage>
</organism>
<dbReference type="AlphaFoldDB" id="A0A1I8A4T9"/>
<keyword evidence="1" id="KW-0472">Membrane</keyword>
<evidence type="ECO:0000313" key="3">
    <source>
        <dbReference type="WBParaSite" id="L893_g32681.t1"/>
    </source>
</evidence>
<dbReference type="WBParaSite" id="L893_g32681.t1">
    <property type="protein sequence ID" value="L893_g32681.t1"/>
    <property type="gene ID" value="L893_g32681"/>
</dbReference>
<keyword evidence="1" id="KW-0812">Transmembrane</keyword>
<dbReference type="Proteomes" id="UP000095287">
    <property type="component" value="Unplaced"/>
</dbReference>
<evidence type="ECO:0000313" key="2">
    <source>
        <dbReference type="Proteomes" id="UP000095287"/>
    </source>
</evidence>
<name>A0A1I8A4T9_9BILA</name>
<proteinExistence type="predicted"/>
<evidence type="ECO:0000256" key="1">
    <source>
        <dbReference type="SAM" id="Phobius"/>
    </source>
</evidence>
<keyword evidence="2" id="KW-1185">Reference proteome</keyword>
<keyword evidence="1" id="KW-1133">Transmembrane helix</keyword>
<sequence>MHVIPLIDDCTFPPQGLTVYCISIGILPEEFRAGADRLLSCRERSAHAHSAHFLLPNRSTAMFQFLVIAYFSYLIYGLALLPDAADNAPSADSHREKTKNEVN</sequence>
<protein>
    <submittedName>
        <fullName evidence="3">Uncharacterized protein</fullName>
    </submittedName>
</protein>